<name>X8E055_MYCXE</name>
<accession>X8E055</accession>
<proteinExistence type="predicted"/>
<evidence type="ECO:0000313" key="1">
    <source>
        <dbReference type="EMBL" id="EUA73283.1"/>
    </source>
</evidence>
<dbReference type="EMBL" id="JAOB01000011">
    <property type="protein sequence ID" value="EUA73283.1"/>
    <property type="molecule type" value="Genomic_DNA"/>
</dbReference>
<protein>
    <submittedName>
        <fullName evidence="1">Uncharacterized protein</fullName>
    </submittedName>
</protein>
<reference evidence="1" key="1">
    <citation type="submission" date="2014-01" db="EMBL/GenBank/DDBJ databases">
        <authorList>
            <person name="Brown-Elliot B."/>
            <person name="Wallace R."/>
            <person name="Lenaerts A."/>
            <person name="Ordway D."/>
            <person name="DeGroote M.A."/>
            <person name="Parker T."/>
            <person name="Sizemore C."/>
            <person name="Tallon L.J."/>
            <person name="Sadzewicz L.K."/>
            <person name="Sengamalay N."/>
            <person name="Fraser C.M."/>
            <person name="Hine E."/>
            <person name="Shefchek K.A."/>
            <person name="Das S.P."/>
            <person name="Tettelin H."/>
        </authorList>
    </citation>
    <scope>NUCLEOTIDE SEQUENCE [LARGE SCALE GENOMIC DNA]</scope>
    <source>
        <strain evidence="1">4042</strain>
    </source>
</reference>
<dbReference type="PATRIC" id="fig|1299334.3.peg.952"/>
<dbReference type="AlphaFoldDB" id="X8E055"/>
<organism evidence="1">
    <name type="scientific">Mycobacterium xenopi 4042</name>
    <dbReference type="NCBI Taxonomy" id="1299334"/>
    <lineage>
        <taxon>Bacteria</taxon>
        <taxon>Bacillati</taxon>
        <taxon>Actinomycetota</taxon>
        <taxon>Actinomycetes</taxon>
        <taxon>Mycobacteriales</taxon>
        <taxon>Mycobacteriaceae</taxon>
        <taxon>Mycobacterium</taxon>
    </lineage>
</organism>
<gene>
    <name evidence="1" type="ORF">I553_9439</name>
</gene>
<comment type="caution">
    <text evidence="1">The sequence shown here is derived from an EMBL/GenBank/DDBJ whole genome shotgun (WGS) entry which is preliminary data.</text>
</comment>
<sequence>MDALRPLFSALARWSWSRAKAVNENFFICGIHRQQCCRVDTDQP</sequence>